<reference evidence="4 5" key="1">
    <citation type="submission" date="2023-10" db="EMBL/GenBank/DDBJ databases">
        <title>Virgibacillus halophilus 5B73C genome.</title>
        <authorList>
            <person name="Miliotis G."/>
            <person name="Sengupta P."/>
            <person name="Hameed A."/>
            <person name="Chuvochina M."/>
            <person name="Mcdonagh F."/>
            <person name="Simpson A.C."/>
            <person name="Singh N.K."/>
            <person name="Rekha P.D."/>
            <person name="Raman K."/>
            <person name="Hugenholtz P."/>
            <person name="Venkateswaran K."/>
        </authorList>
    </citation>
    <scope>NUCLEOTIDE SEQUENCE [LARGE SCALE GENOMIC DNA]</scope>
    <source>
        <strain evidence="4 5">5B73C</strain>
    </source>
</reference>
<dbReference type="EMBL" id="JAWDIP010000004">
    <property type="protein sequence ID" value="MDY0396899.1"/>
    <property type="molecule type" value="Genomic_DNA"/>
</dbReference>
<keyword evidence="5" id="KW-1185">Reference proteome</keyword>
<comment type="similarity">
    <text evidence="1 2">Belongs to the metallophosphoesterase superfamily. YfcE family.</text>
</comment>
<evidence type="ECO:0000259" key="3">
    <source>
        <dbReference type="Pfam" id="PF12850"/>
    </source>
</evidence>
<accession>A0ABU5CC38</accession>
<gene>
    <name evidence="4" type="ORF">RWE15_24655</name>
</gene>
<comment type="cofactor">
    <cofactor evidence="2">
        <name>a divalent metal cation</name>
        <dbReference type="ChEBI" id="CHEBI:60240"/>
    </cofactor>
</comment>
<protein>
    <recommendedName>
        <fullName evidence="2">Phosphoesterase</fullName>
        <ecNumber evidence="2">3.1.4.-</ecNumber>
    </recommendedName>
</protein>
<dbReference type="NCBIfam" id="TIGR00040">
    <property type="entry name" value="yfcE"/>
    <property type="match status" value="1"/>
</dbReference>
<dbReference type="SUPFAM" id="SSF56300">
    <property type="entry name" value="Metallo-dependent phosphatases"/>
    <property type="match status" value="1"/>
</dbReference>
<comment type="caution">
    <text evidence="4">The sequence shown here is derived from an EMBL/GenBank/DDBJ whole genome shotgun (WGS) entry which is preliminary data.</text>
</comment>
<dbReference type="Gene3D" id="3.60.21.10">
    <property type="match status" value="1"/>
</dbReference>
<feature type="domain" description="Calcineurin-like phosphoesterase" evidence="3">
    <location>
        <begin position="3"/>
        <end position="117"/>
    </location>
</feature>
<dbReference type="EC" id="3.1.4.-" evidence="2"/>
<name>A0ABU5CC38_9BACI</name>
<evidence type="ECO:0000313" key="4">
    <source>
        <dbReference type="EMBL" id="MDY0396899.1"/>
    </source>
</evidence>
<dbReference type="InterPro" id="IPR000979">
    <property type="entry name" value="Phosphodiesterase_MJ0936/Vps29"/>
</dbReference>
<dbReference type="InterPro" id="IPR024654">
    <property type="entry name" value="Calcineurin-like_PHP_lpxH"/>
</dbReference>
<sequence length="129" mass="14572">MYKVLIVSDSHGLKEQLKQIKERHEAEYLLHCGDSELDMDEDAMTGFLKVRGNCDFDVRYPLEQTFAINETVFFIAHGHLHDVKMDLTKISYRGEELGANIVCFGHTHVAGVQKDGGPSINQSRQHPSS</sequence>
<proteinExistence type="inferred from homology"/>
<dbReference type="InterPro" id="IPR029052">
    <property type="entry name" value="Metallo-depent_PP-like"/>
</dbReference>
<dbReference type="PANTHER" id="PTHR11124">
    <property type="entry name" value="VACUOLAR SORTING PROTEIN VPS29"/>
    <property type="match status" value="1"/>
</dbReference>
<keyword evidence="2" id="KW-0479">Metal-binding</keyword>
<dbReference type="Proteomes" id="UP001281447">
    <property type="component" value="Unassembled WGS sequence"/>
</dbReference>
<evidence type="ECO:0000256" key="2">
    <source>
        <dbReference type="RuleBase" id="RU362039"/>
    </source>
</evidence>
<dbReference type="Pfam" id="PF12850">
    <property type="entry name" value="Metallophos_2"/>
    <property type="match status" value="1"/>
</dbReference>
<organism evidence="4 5">
    <name type="scientific">Tigheibacillus halophilus</name>
    <dbReference type="NCBI Taxonomy" id="361280"/>
    <lineage>
        <taxon>Bacteria</taxon>
        <taxon>Bacillati</taxon>
        <taxon>Bacillota</taxon>
        <taxon>Bacilli</taxon>
        <taxon>Bacillales</taxon>
        <taxon>Bacillaceae</taxon>
        <taxon>Tigheibacillus</taxon>
    </lineage>
</organism>
<evidence type="ECO:0000256" key="1">
    <source>
        <dbReference type="ARBA" id="ARBA00008950"/>
    </source>
</evidence>
<evidence type="ECO:0000313" key="5">
    <source>
        <dbReference type="Proteomes" id="UP001281447"/>
    </source>
</evidence>